<protein>
    <submittedName>
        <fullName evidence="2">Lipid-transfer protein</fullName>
    </submittedName>
</protein>
<accession>A0ABT1Q3L5</accession>
<dbReference type="EMBL" id="JANFNG010000036">
    <property type="protein sequence ID" value="MCQ4084501.1"/>
    <property type="molecule type" value="Genomic_DNA"/>
</dbReference>
<dbReference type="InterPro" id="IPR055140">
    <property type="entry name" value="Thiolase_C_2"/>
</dbReference>
<dbReference type="Pfam" id="PF22691">
    <property type="entry name" value="Thiolase_C_1"/>
    <property type="match status" value="1"/>
</dbReference>
<feature type="domain" description="Thiolase C-terminal" evidence="1">
    <location>
        <begin position="254"/>
        <end position="383"/>
    </location>
</feature>
<proteinExistence type="predicted"/>
<dbReference type="PIRSF" id="PIRSF000429">
    <property type="entry name" value="Ac-CoA_Ac_transf"/>
    <property type="match status" value="1"/>
</dbReference>
<dbReference type="InterPro" id="IPR002155">
    <property type="entry name" value="Thiolase"/>
</dbReference>
<organism evidence="2 3">
    <name type="scientific">Streptomyces humicola</name>
    <dbReference type="NCBI Taxonomy" id="2953240"/>
    <lineage>
        <taxon>Bacteria</taxon>
        <taxon>Bacillati</taxon>
        <taxon>Actinomycetota</taxon>
        <taxon>Actinomycetes</taxon>
        <taxon>Kitasatosporales</taxon>
        <taxon>Streptomycetaceae</taxon>
        <taxon>Streptomyces</taxon>
    </lineage>
</organism>
<dbReference type="PANTHER" id="PTHR42870">
    <property type="entry name" value="ACETYL-COA C-ACETYLTRANSFERASE"/>
    <property type="match status" value="1"/>
</dbReference>
<evidence type="ECO:0000259" key="1">
    <source>
        <dbReference type="Pfam" id="PF22691"/>
    </source>
</evidence>
<name>A0ABT1Q3L5_9ACTN</name>
<keyword evidence="3" id="KW-1185">Reference proteome</keyword>
<dbReference type="RefSeq" id="WP_255923566.1">
    <property type="nucleotide sequence ID" value="NZ_JANFNG010000036.1"/>
</dbReference>
<dbReference type="NCBIfam" id="NF005892">
    <property type="entry name" value="PRK07855.1"/>
    <property type="match status" value="1"/>
</dbReference>
<evidence type="ECO:0000313" key="2">
    <source>
        <dbReference type="EMBL" id="MCQ4084501.1"/>
    </source>
</evidence>
<comment type="caution">
    <text evidence="2">The sequence shown here is derived from an EMBL/GenBank/DDBJ whole genome shotgun (WGS) entry which is preliminary data.</text>
</comment>
<dbReference type="InterPro" id="IPR016039">
    <property type="entry name" value="Thiolase-like"/>
</dbReference>
<dbReference type="Gene3D" id="3.40.47.10">
    <property type="match status" value="1"/>
</dbReference>
<evidence type="ECO:0000313" key="3">
    <source>
        <dbReference type="Proteomes" id="UP001057702"/>
    </source>
</evidence>
<dbReference type="Proteomes" id="UP001057702">
    <property type="component" value="Unassembled WGS sequence"/>
</dbReference>
<dbReference type="CDD" id="cd00829">
    <property type="entry name" value="SCP-x_thiolase"/>
    <property type="match status" value="1"/>
</dbReference>
<sequence length="394" mass="41224">MSLRTRDTLGNRAAIAGIGATEFSKDSGRSELKLAVEAVHAALDDAGLVPADVDGMVSFTMDTSPEITVAQAAGIGELSFFSRIHYGGGAACATVQQAALAIASGIAEVVVCYRAFNERSGRRFGSGVQQREPSAEGAALGWALPFGLLTPASWVAMAAQRYLHTYGLTPDALGPVAVADRRHAAVNPAAYFHGKPITLADHAASRWIVEPLRLLDCCQETDGGQALVVTSVERARDLRRPPAVITAAAQGAGRAQEQMTSFYRDDLTGLPEMGVVARQLWRTSGLLPADIDTAVLYDHFSPFVLMQLEEFGFCGRGEAAAFAADGGIEIDGRLPVNTHGGQLGEAYLHGMNGIAEGVRQVRGTSVNQVSGAAHVLVTAGTGVPTSGLLLGADR</sequence>
<reference evidence="2" key="1">
    <citation type="submission" date="2022-06" db="EMBL/GenBank/DDBJ databases">
        <title>Draft genome sequence of Streptomyces sp. RB6PN25 isolated from peat swamp forest in Thailand.</title>
        <authorList>
            <person name="Duangmal K."/>
            <person name="Klaysubun C."/>
        </authorList>
    </citation>
    <scope>NUCLEOTIDE SEQUENCE</scope>
    <source>
        <strain evidence="2">RB6PN25</strain>
    </source>
</reference>
<dbReference type="PANTHER" id="PTHR42870:SF1">
    <property type="entry name" value="NON-SPECIFIC LIPID-TRANSFER PROTEIN-LIKE 2"/>
    <property type="match status" value="1"/>
</dbReference>
<dbReference type="SUPFAM" id="SSF53901">
    <property type="entry name" value="Thiolase-like"/>
    <property type="match status" value="2"/>
</dbReference>
<gene>
    <name evidence="2" type="ORF">NGB36_28995</name>
</gene>